<evidence type="ECO:0000313" key="2">
    <source>
        <dbReference type="Proteomes" id="UP000308600"/>
    </source>
</evidence>
<gene>
    <name evidence="1" type="ORF">BDN72DRAFT_776898</name>
</gene>
<dbReference type="EMBL" id="ML208571">
    <property type="protein sequence ID" value="TFK62596.1"/>
    <property type="molecule type" value="Genomic_DNA"/>
</dbReference>
<dbReference type="Proteomes" id="UP000308600">
    <property type="component" value="Unassembled WGS sequence"/>
</dbReference>
<protein>
    <submittedName>
        <fullName evidence="1">Uncharacterized protein</fullName>
    </submittedName>
</protein>
<sequence>MLFHLPAETIQAILSEIPDPHDLVQLACTSSIFRDLIIPRHIEYRILRLIIPQSGQFDYLWTHLLQRPNHTRNISRVEVIEQLKSSDSAQGAPELVSLFPKTLVDGELDHGQVGNPHNKDQTVLSALRLMVNLNRLTWRWAQPPTPDFLEFIFNNPSIERLYLVMKYRAPPAEFSLDVSQREGSTSYRTHILHL</sequence>
<organism evidence="1 2">
    <name type="scientific">Pluteus cervinus</name>
    <dbReference type="NCBI Taxonomy" id="181527"/>
    <lineage>
        <taxon>Eukaryota</taxon>
        <taxon>Fungi</taxon>
        <taxon>Dikarya</taxon>
        <taxon>Basidiomycota</taxon>
        <taxon>Agaricomycotina</taxon>
        <taxon>Agaricomycetes</taxon>
        <taxon>Agaricomycetidae</taxon>
        <taxon>Agaricales</taxon>
        <taxon>Pluteineae</taxon>
        <taxon>Pluteaceae</taxon>
        <taxon>Pluteus</taxon>
    </lineage>
</organism>
<name>A0ACD3AAF8_9AGAR</name>
<keyword evidence="2" id="KW-1185">Reference proteome</keyword>
<accession>A0ACD3AAF8</accession>
<reference evidence="1 2" key="1">
    <citation type="journal article" date="2019" name="Nat. Ecol. Evol.">
        <title>Megaphylogeny resolves global patterns of mushroom evolution.</title>
        <authorList>
            <person name="Varga T."/>
            <person name="Krizsan K."/>
            <person name="Foldi C."/>
            <person name="Dima B."/>
            <person name="Sanchez-Garcia M."/>
            <person name="Sanchez-Ramirez S."/>
            <person name="Szollosi G.J."/>
            <person name="Szarkandi J.G."/>
            <person name="Papp V."/>
            <person name="Albert L."/>
            <person name="Andreopoulos W."/>
            <person name="Angelini C."/>
            <person name="Antonin V."/>
            <person name="Barry K.W."/>
            <person name="Bougher N.L."/>
            <person name="Buchanan P."/>
            <person name="Buyck B."/>
            <person name="Bense V."/>
            <person name="Catcheside P."/>
            <person name="Chovatia M."/>
            <person name="Cooper J."/>
            <person name="Damon W."/>
            <person name="Desjardin D."/>
            <person name="Finy P."/>
            <person name="Geml J."/>
            <person name="Haridas S."/>
            <person name="Hughes K."/>
            <person name="Justo A."/>
            <person name="Karasinski D."/>
            <person name="Kautmanova I."/>
            <person name="Kiss B."/>
            <person name="Kocsube S."/>
            <person name="Kotiranta H."/>
            <person name="LaButti K.M."/>
            <person name="Lechner B.E."/>
            <person name="Liimatainen K."/>
            <person name="Lipzen A."/>
            <person name="Lukacs Z."/>
            <person name="Mihaltcheva S."/>
            <person name="Morgado L.N."/>
            <person name="Niskanen T."/>
            <person name="Noordeloos M.E."/>
            <person name="Ohm R.A."/>
            <person name="Ortiz-Santana B."/>
            <person name="Ovrebo C."/>
            <person name="Racz N."/>
            <person name="Riley R."/>
            <person name="Savchenko A."/>
            <person name="Shiryaev A."/>
            <person name="Soop K."/>
            <person name="Spirin V."/>
            <person name="Szebenyi C."/>
            <person name="Tomsovsky M."/>
            <person name="Tulloss R.E."/>
            <person name="Uehling J."/>
            <person name="Grigoriev I.V."/>
            <person name="Vagvolgyi C."/>
            <person name="Papp T."/>
            <person name="Martin F.M."/>
            <person name="Miettinen O."/>
            <person name="Hibbett D.S."/>
            <person name="Nagy L.G."/>
        </authorList>
    </citation>
    <scope>NUCLEOTIDE SEQUENCE [LARGE SCALE GENOMIC DNA]</scope>
    <source>
        <strain evidence="1 2">NL-1719</strain>
    </source>
</reference>
<evidence type="ECO:0000313" key="1">
    <source>
        <dbReference type="EMBL" id="TFK62596.1"/>
    </source>
</evidence>
<proteinExistence type="predicted"/>